<dbReference type="EMBL" id="AP025698">
    <property type="protein sequence ID" value="BDH80096.1"/>
    <property type="molecule type" value="Genomic_DNA"/>
</dbReference>
<protein>
    <recommendedName>
        <fullName evidence="4">DUF2109 domain-containing protein</fullName>
    </recommendedName>
</protein>
<evidence type="ECO:0008006" key="4">
    <source>
        <dbReference type="Google" id="ProtNLM"/>
    </source>
</evidence>
<dbReference type="Pfam" id="PF09882">
    <property type="entry name" value="EhaC"/>
    <property type="match status" value="1"/>
</dbReference>
<sequence>MIEETIISCIVIYMVLRLFITQNRLERMPYLNVINFGVAAVITLKNPSPLGAIASMVYFILATVGANAIAFTISKVKEIEHGD</sequence>
<organism evidence="2 3">
    <name type="scientific">Methanothermobacter tenebrarum</name>
    <dbReference type="NCBI Taxonomy" id="680118"/>
    <lineage>
        <taxon>Archaea</taxon>
        <taxon>Methanobacteriati</taxon>
        <taxon>Methanobacteriota</taxon>
        <taxon>Methanomada group</taxon>
        <taxon>Methanobacteria</taxon>
        <taxon>Methanobacteriales</taxon>
        <taxon>Methanobacteriaceae</taxon>
        <taxon>Methanothermobacter</taxon>
    </lineage>
</organism>
<proteinExistence type="predicted"/>
<accession>A0ABM7YF54</accession>
<evidence type="ECO:0000313" key="3">
    <source>
        <dbReference type="Proteomes" id="UP000831817"/>
    </source>
</evidence>
<name>A0ABM7YF54_9EURY</name>
<dbReference type="InterPro" id="IPR019214">
    <property type="entry name" value="EhaC-like"/>
</dbReference>
<keyword evidence="1" id="KW-0472">Membrane</keyword>
<keyword evidence="3" id="KW-1185">Reference proteome</keyword>
<reference evidence="2 3" key="1">
    <citation type="submission" date="2022-04" db="EMBL/GenBank/DDBJ databases">
        <title>Complete genome of Methanothermobacter tenebrarum strain RMAS.</title>
        <authorList>
            <person name="Nakamura K."/>
            <person name="Oshima K."/>
            <person name="Hattori M."/>
            <person name="Kamagata Y."/>
            <person name="Takamizawa K."/>
        </authorList>
    </citation>
    <scope>NUCLEOTIDE SEQUENCE [LARGE SCALE GENOMIC DNA]</scope>
    <source>
        <strain evidence="2 3">RMAS</strain>
    </source>
</reference>
<evidence type="ECO:0000313" key="2">
    <source>
        <dbReference type="EMBL" id="BDH80096.1"/>
    </source>
</evidence>
<dbReference type="Proteomes" id="UP000831817">
    <property type="component" value="Chromosome"/>
</dbReference>
<feature type="transmembrane region" description="Helical" evidence="1">
    <location>
        <begin position="27"/>
        <end position="44"/>
    </location>
</feature>
<evidence type="ECO:0000256" key="1">
    <source>
        <dbReference type="SAM" id="Phobius"/>
    </source>
</evidence>
<dbReference type="RefSeq" id="WP_248564395.1">
    <property type="nucleotide sequence ID" value="NZ_AP025698.1"/>
</dbReference>
<gene>
    <name evidence="2" type="ORF">MTTB_14750</name>
</gene>
<keyword evidence="1" id="KW-0812">Transmembrane</keyword>
<keyword evidence="1" id="KW-1133">Transmembrane helix</keyword>
<dbReference type="GeneID" id="71966007"/>
<feature type="transmembrane region" description="Helical" evidence="1">
    <location>
        <begin position="50"/>
        <end position="73"/>
    </location>
</feature>